<accession>A0A6B9XGA6</accession>
<gene>
    <name evidence="2" type="ORF">navn_89</name>
</gene>
<dbReference type="Pfam" id="PF10544">
    <property type="entry name" value="T5orf172"/>
    <property type="match status" value="1"/>
</dbReference>
<dbReference type="Proteomes" id="UP000464637">
    <property type="component" value="Segment"/>
</dbReference>
<proteinExistence type="predicted"/>
<evidence type="ECO:0000313" key="3">
    <source>
        <dbReference type="Proteomes" id="UP000464637"/>
    </source>
</evidence>
<protein>
    <recommendedName>
        <fullName evidence="1">Bacteriophage T5 Orf172 DNA-binding domain-containing protein</fullName>
    </recommendedName>
</protein>
<dbReference type="EMBL" id="MN850642">
    <property type="protein sequence ID" value="QHR74989.1"/>
    <property type="molecule type" value="Genomic_DNA"/>
</dbReference>
<evidence type="ECO:0000313" key="2">
    <source>
        <dbReference type="EMBL" id="QHR74989.1"/>
    </source>
</evidence>
<sequence>MRLGEQLSREEVFIKKATDKHGDKYDYSKVVYKNNTTPVNIVCNKCGTVFSKTPKSHLIGAGCPDCKNRELSERFRMSKEEFVKRATELHKGKYDYSLVKSFSNRNDTVTIICPIHGEFKQTVANHLAGGCYKCGKRATAKKMRKSKDRFIEDATQLHGDIYDYSEVKYVNTHTPVTIICKSCGCKFLQQPANHLCGNGCPECSTSGFRQSTKESCLYLLVDDLTIPTVIKVGVTINLQSRLYNIRRNTNFPVHVLKVFTFEQGCATMQLEKLVHKVFADRNCHFEGFDGATEWFWYSHDIVEFLEDNC</sequence>
<dbReference type="InterPro" id="IPR018306">
    <property type="entry name" value="Phage_T5_Orf172_DNA-bd"/>
</dbReference>
<keyword evidence="3" id="KW-1185">Reference proteome</keyword>
<reference evidence="3" key="1">
    <citation type="submission" date="2019-12" db="EMBL/GenBank/DDBJ databases">
        <authorList>
            <person name="Olsen N.S."/>
            <person name="Junco L.M.F."/>
            <person name="Kot W."/>
            <person name="Hansen L.H."/>
        </authorList>
    </citation>
    <scope>NUCLEOTIDE SEQUENCE [LARGE SCALE GENOMIC DNA]</scope>
</reference>
<evidence type="ECO:0000259" key="1">
    <source>
        <dbReference type="Pfam" id="PF10544"/>
    </source>
</evidence>
<feature type="domain" description="Bacteriophage T5 Orf172 DNA-binding" evidence="1">
    <location>
        <begin position="227"/>
        <end position="302"/>
    </location>
</feature>
<name>A0A6B9XGA6_9CAUD</name>
<organism evidence="2 3">
    <name type="scientific">Escherichia phage navn</name>
    <dbReference type="NCBI Taxonomy" id="2696430"/>
    <lineage>
        <taxon>Viruses</taxon>
        <taxon>Duplodnaviria</taxon>
        <taxon>Heunggongvirae</taxon>
        <taxon>Uroviricota</taxon>
        <taxon>Caudoviricetes</taxon>
        <taxon>Vequintavirinae</taxon>
        <taxon>Vequintavirus</taxon>
        <taxon>Vequintavirus navn</taxon>
    </lineage>
</organism>